<organism evidence="1 2">
    <name type="scientific">Raoultibacter massiliensis</name>
    <dbReference type="NCBI Taxonomy" id="1852371"/>
    <lineage>
        <taxon>Bacteria</taxon>
        <taxon>Bacillati</taxon>
        <taxon>Actinomycetota</taxon>
        <taxon>Coriobacteriia</taxon>
        <taxon>Eggerthellales</taxon>
        <taxon>Eggerthellaceae</taxon>
        <taxon>Raoultibacter</taxon>
    </lineage>
</organism>
<protein>
    <recommendedName>
        <fullName evidence="3">Type 4 fimbrial biogenesis protein PilX N-terminal domain-containing protein</fullName>
    </recommendedName>
</protein>
<accession>A0ABV1JEJ6</accession>
<dbReference type="EMBL" id="JBBNOP010000009">
    <property type="protein sequence ID" value="MEQ3363503.1"/>
    <property type="molecule type" value="Genomic_DNA"/>
</dbReference>
<evidence type="ECO:0008006" key="3">
    <source>
        <dbReference type="Google" id="ProtNLM"/>
    </source>
</evidence>
<sequence length="228" mass="24271">MGARPTSNMKSSRSAMRVRLACKLRDTTGSSIILALAFFIVCAVVGAIVLTAASVNTKATITYEETQQAEYTVTSAADFLGGCLSGAGVVWKYPEGSEAPDFSDRMSYADEDGLMTELWDKYGSKIWDSYKKNSGFPIDDTFTISVDGFDTVYARISFDADLNVVARLSLASEADAVGNYDELVNVQATPHFDNAGKLIAVDWNGYTVVKAASASDPASVSSRGGATS</sequence>
<dbReference type="RefSeq" id="WP_102373333.1">
    <property type="nucleotide sequence ID" value="NZ_JBBNOP010000009.1"/>
</dbReference>
<name>A0ABV1JEJ6_9ACTN</name>
<proteinExistence type="predicted"/>
<dbReference type="Proteomes" id="UP001487305">
    <property type="component" value="Unassembled WGS sequence"/>
</dbReference>
<evidence type="ECO:0000313" key="1">
    <source>
        <dbReference type="EMBL" id="MEQ3363503.1"/>
    </source>
</evidence>
<evidence type="ECO:0000313" key="2">
    <source>
        <dbReference type="Proteomes" id="UP001487305"/>
    </source>
</evidence>
<comment type="caution">
    <text evidence="1">The sequence shown here is derived from an EMBL/GenBank/DDBJ whole genome shotgun (WGS) entry which is preliminary data.</text>
</comment>
<gene>
    <name evidence="1" type="ORF">AAA083_11020</name>
</gene>
<keyword evidence="2" id="KW-1185">Reference proteome</keyword>
<reference evidence="1 2" key="1">
    <citation type="submission" date="2024-04" db="EMBL/GenBank/DDBJ databases">
        <title>Human intestinal bacterial collection.</title>
        <authorList>
            <person name="Pauvert C."/>
            <person name="Hitch T.C.A."/>
            <person name="Clavel T."/>
        </authorList>
    </citation>
    <scope>NUCLEOTIDE SEQUENCE [LARGE SCALE GENOMIC DNA]</scope>
    <source>
        <strain evidence="1 2">CLA-KB-H42</strain>
    </source>
</reference>